<sequence>MGKSPSQTLREYLPLIVIALSWLVRLSCSGRDACPHSGTVSGQITIQAGQEQKIPLLSLAIKLGHKDQVYK</sequence>
<organism evidence="1 2">
    <name type="scientific">Ktedonosporobacter rubrisoli</name>
    <dbReference type="NCBI Taxonomy" id="2509675"/>
    <lineage>
        <taxon>Bacteria</taxon>
        <taxon>Bacillati</taxon>
        <taxon>Chloroflexota</taxon>
        <taxon>Ktedonobacteria</taxon>
        <taxon>Ktedonobacterales</taxon>
        <taxon>Ktedonosporobacteraceae</taxon>
        <taxon>Ktedonosporobacter</taxon>
    </lineage>
</organism>
<gene>
    <name evidence="1" type="ORF">EPA93_01880</name>
</gene>
<name>A0A4P6JIC3_KTERU</name>
<evidence type="ECO:0000313" key="2">
    <source>
        <dbReference type="Proteomes" id="UP000290365"/>
    </source>
</evidence>
<reference evidence="1 2" key="1">
    <citation type="submission" date="2019-01" db="EMBL/GenBank/DDBJ databases">
        <title>Ktedonosporobacter rubrisoli SCAWS-G2.</title>
        <authorList>
            <person name="Huang Y."/>
            <person name="Yan B."/>
        </authorList>
    </citation>
    <scope>NUCLEOTIDE SEQUENCE [LARGE SCALE GENOMIC DNA]</scope>
    <source>
        <strain evidence="1 2">SCAWS-G2</strain>
    </source>
</reference>
<accession>A0A4P6JIC3</accession>
<dbReference type="RefSeq" id="WP_129885408.1">
    <property type="nucleotide sequence ID" value="NZ_CP035758.1"/>
</dbReference>
<proteinExistence type="predicted"/>
<evidence type="ECO:0000313" key="1">
    <source>
        <dbReference type="EMBL" id="QBD74809.1"/>
    </source>
</evidence>
<dbReference type="AlphaFoldDB" id="A0A4P6JIC3"/>
<dbReference type="EMBL" id="CP035758">
    <property type="protein sequence ID" value="QBD74809.1"/>
    <property type="molecule type" value="Genomic_DNA"/>
</dbReference>
<keyword evidence="2" id="KW-1185">Reference proteome</keyword>
<dbReference type="KEGG" id="kbs:EPA93_01880"/>
<protein>
    <submittedName>
        <fullName evidence="1">Uncharacterized protein</fullName>
    </submittedName>
</protein>
<dbReference type="Proteomes" id="UP000290365">
    <property type="component" value="Chromosome"/>
</dbReference>